<evidence type="ECO:0000313" key="2">
    <source>
        <dbReference type="EMBL" id="VEU82007.1"/>
    </source>
</evidence>
<feature type="transmembrane region" description="Helical" evidence="1">
    <location>
        <begin position="419"/>
        <end position="442"/>
    </location>
</feature>
<feature type="transmembrane region" description="Helical" evidence="1">
    <location>
        <begin position="363"/>
        <end position="381"/>
    </location>
</feature>
<dbReference type="Pfam" id="PF07556">
    <property type="entry name" value="DUF1538"/>
    <property type="match status" value="2"/>
</dbReference>
<evidence type="ECO:0000256" key="1">
    <source>
        <dbReference type="SAM" id="Phobius"/>
    </source>
</evidence>
<evidence type="ECO:0000313" key="3">
    <source>
        <dbReference type="Proteomes" id="UP000290909"/>
    </source>
</evidence>
<sequence length="502" mass="54082">MLKMLKGLLVKLKESAVAVIPMTVIVILMSYIIGLDGKLIFNFLLGALMLIIGLSIFSLGAETSMMTIASEIGGFLVRKKKLALLIGVIFTVGFLITVAEPALWVLGDQFSSVVNPLILVFTVSIGTGIFVVLAILRIVFQFSLRTLVIIGYSLVFVVAGIVSIFNPSFIPVAFDSGGVTTGPMAVPFIMALGLGLSQARGDKDAETDSFGLIGVASVGPIISVLVLGLFFSPQTPTMDLDSTFIDYFHVNLIQMLIAILPFMFFFLLFQFTVFKFSKEKVASILVAFGYVYIGLVIFLTGANAGLVNLAYQLGNFFATRSYAWIIIPIGMLFGYISIAAEPSVMVLNKLVEDVSAGTVTKKMMLVSLSIGVSISIGLANLRVLTGISIWWIILPTYIVIMLLTFITPKTFYAIAFDSGGAVSGALTSAFLMPFTFGAGMGIDPTGSSILTDAFGLVAFVAMTPLLTIQLLGLMSRVKEYRATSRIKIPDTVIHLEEDTKWN</sequence>
<keyword evidence="1" id="KW-0812">Transmembrane</keyword>
<feature type="transmembrane region" description="Helical" evidence="1">
    <location>
        <begin position="281"/>
        <end position="302"/>
    </location>
</feature>
<feature type="transmembrane region" description="Helical" evidence="1">
    <location>
        <begin position="12"/>
        <end position="33"/>
    </location>
</feature>
<feature type="transmembrane region" description="Helical" evidence="1">
    <location>
        <begin position="147"/>
        <end position="165"/>
    </location>
</feature>
<feature type="transmembrane region" description="Helical" evidence="1">
    <location>
        <begin position="118"/>
        <end position="140"/>
    </location>
</feature>
<reference evidence="2 3" key="1">
    <citation type="submission" date="2019-01" db="EMBL/GenBank/DDBJ databases">
        <authorList>
            <consortium name="Pathogen Informatics"/>
        </authorList>
    </citation>
    <scope>NUCLEOTIDE SEQUENCE [LARGE SCALE GENOMIC DNA]</scope>
    <source>
        <strain evidence="2 3">NCTC10172</strain>
    </source>
</reference>
<feature type="transmembrane region" description="Helical" evidence="1">
    <location>
        <begin position="252"/>
        <end position="274"/>
    </location>
</feature>
<feature type="transmembrane region" description="Helical" evidence="1">
    <location>
        <begin position="39"/>
        <end position="61"/>
    </location>
</feature>
<dbReference type="KEGG" id="ahk:NCTC10172_00012"/>
<feature type="transmembrane region" description="Helical" evidence="1">
    <location>
        <begin position="322"/>
        <end position="342"/>
    </location>
</feature>
<feature type="transmembrane region" description="Helical" evidence="1">
    <location>
        <begin position="387"/>
        <end position="407"/>
    </location>
</feature>
<accession>A0A449BI48</accession>
<gene>
    <name evidence="2" type="ORF">NCTC10172_00012</name>
</gene>
<keyword evidence="3" id="KW-1185">Reference proteome</keyword>
<feature type="transmembrane region" description="Helical" evidence="1">
    <location>
        <begin position="177"/>
        <end position="197"/>
    </location>
</feature>
<dbReference type="STRING" id="1408416.GCA_000702765_00592"/>
<organism evidence="2 3">
    <name type="scientific">Acholeplasma hippikon</name>
    <dbReference type="NCBI Taxonomy" id="264636"/>
    <lineage>
        <taxon>Bacteria</taxon>
        <taxon>Bacillati</taxon>
        <taxon>Mycoplasmatota</taxon>
        <taxon>Mollicutes</taxon>
        <taxon>Acholeplasmatales</taxon>
        <taxon>Acholeplasmataceae</taxon>
        <taxon>Acholeplasma</taxon>
    </lineage>
</organism>
<dbReference type="InterPro" id="IPR011435">
    <property type="entry name" value="UmpAB"/>
</dbReference>
<name>A0A449BI48_9MOLU</name>
<dbReference type="EMBL" id="LR215050">
    <property type="protein sequence ID" value="VEU82007.1"/>
    <property type="molecule type" value="Genomic_DNA"/>
</dbReference>
<keyword evidence="1" id="KW-0472">Membrane</keyword>
<feature type="transmembrane region" description="Helical" evidence="1">
    <location>
        <begin position="454"/>
        <end position="475"/>
    </location>
</feature>
<proteinExistence type="predicted"/>
<feature type="transmembrane region" description="Helical" evidence="1">
    <location>
        <begin position="209"/>
        <end position="232"/>
    </location>
</feature>
<keyword evidence="1" id="KW-1133">Transmembrane helix</keyword>
<protein>
    <submittedName>
        <fullName evidence="2">Protein of uncharacterized function (DUF1538)</fullName>
    </submittedName>
</protein>
<dbReference type="Proteomes" id="UP000290909">
    <property type="component" value="Chromosome"/>
</dbReference>
<dbReference type="AlphaFoldDB" id="A0A449BI48"/>
<feature type="transmembrane region" description="Helical" evidence="1">
    <location>
        <begin position="82"/>
        <end position="106"/>
    </location>
</feature>